<dbReference type="Pfam" id="PF25912">
    <property type="entry name" value="DUF7964"/>
    <property type="match status" value="1"/>
</dbReference>
<protein>
    <recommendedName>
        <fullName evidence="1">DUF7964 domain-containing protein</fullName>
    </recommendedName>
</protein>
<dbReference type="HOGENOM" id="CLU_2021459_0_0_2"/>
<organism evidence="2 3">
    <name type="scientific">Haloferax mediterranei (strain ATCC 33500 / DSM 1411 / JCM 8866 / NBRC 14739 / NCIMB 2177 / R-4)</name>
    <name type="common">Halobacterium mediterranei</name>
    <dbReference type="NCBI Taxonomy" id="523841"/>
    <lineage>
        <taxon>Archaea</taxon>
        <taxon>Methanobacteriati</taxon>
        <taxon>Methanobacteriota</taxon>
        <taxon>Stenosarchaea group</taxon>
        <taxon>Halobacteria</taxon>
        <taxon>Halobacteriales</taxon>
        <taxon>Haloferacaceae</taxon>
        <taxon>Haloferax</taxon>
    </lineage>
</organism>
<feature type="domain" description="DUF7964" evidence="1">
    <location>
        <begin position="11"/>
        <end position="103"/>
    </location>
</feature>
<evidence type="ECO:0000259" key="1">
    <source>
        <dbReference type="Pfam" id="PF25912"/>
    </source>
</evidence>
<accession>I3RAY3</accession>
<proteinExistence type="predicted"/>
<reference evidence="2 3" key="1">
    <citation type="journal article" date="2012" name="J. Bacteriol.">
        <title>Complete genome sequence of the metabolically versatile halophilic archaeon Haloferax mediterranei, a poly(3-hydroxybutyrate-co-3-hydroxyvalerate) producer.</title>
        <authorList>
            <person name="Han J."/>
            <person name="Zhang F."/>
            <person name="Hou J."/>
            <person name="Liu X."/>
            <person name="Li M."/>
            <person name="Liu H."/>
            <person name="Cai L."/>
            <person name="Zhang B."/>
            <person name="Chen Y."/>
            <person name="Zhou J."/>
            <person name="Hu S."/>
            <person name="Xiang H."/>
        </authorList>
    </citation>
    <scope>NUCLEOTIDE SEQUENCE [LARGE SCALE GENOMIC DNA]</scope>
    <source>
        <strain evidence="3">ATCC 33500 / DSM 1411 / JCM 8866 / NBRC 14739 / NCIMB 2177 / R-4</strain>
        <plasmid evidence="3">pHM500</plasmid>
    </source>
</reference>
<gene>
    <name evidence="2" type="ordered locus">HFX_6270</name>
</gene>
<dbReference type="Proteomes" id="UP000006469">
    <property type="component" value="Plasmid pHM500"/>
</dbReference>
<evidence type="ECO:0000313" key="3">
    <source>
        <dbReference type="Proteomes" id="UP000006469"/>
    </source>
</evidence>
<dbReference type="InterPro" id="IPR058270">
    <property type="entry name" value="DUF7964"/>
</dbReference>
<name>I3RAY3_HALMT</name>
<dbReference type="AlphaFoldDB" id="I3RAY3"/>
<evidence type="ECO:0000313" key="2">
    <source>
        <dbReference type="EMBL" id="AFK21393.1"/>
    </source>
</evidence>
<sequence length="128" mass="14322">MRGGMDVSESLVESLPGTAVPESFVTELESTEAIQQAIAVRGYHIERDEKTIPHAYQLVVNVRGKYILGLHLTNGEWRVVFDTREHPELAQEGARAAYKAVHDALYERAPSDAKIDFEATPQFWTAPQ</sequence>
<dbReference type="EMBL" id="CP001871">
    <property type="protein sequence ID" value="AFK21393.1"/>
    <property type="molecule type" value="Genomic_DNA"/>
</dbReference>
<geneLocation type="plasmid" evidence="2 3">
    <name>pHM500</name>
</geneLocation>
<dbReference type="KEGG" id="hme:HFX_6270"/>
<keyword evidence="2" id="KW-0614">Plasmid</keyword>